<proteinExistence type="predicted"/>
<gene>
    <name evidence="3" type="ORF">R5W23_002775</name>
</gene>
<dbReference type="PANTHER" id="PTHR30093:SF2">
    <property type="entry name" value="TYPE II SECRETION SYSTEM PROTEIN H"/>
    <property type="match status" value="1"/>
</dbReference>
<dbReference type="NCBIfam" id="TIGR04294">
    <property type="entry name" value="pre_pil_HX9DG"/>
    <property type="match status" value="1"/>
</dbReference>
<keyword evidence="1" id="KW-0472">Membrane</keyword>
<dbReference type="Gene3D" id="3.30.700.10">
    <property type="entry name" value="Glycoprotein, Type 4 Pilin"/>
    <property type="match status" value="1"/>
</dbReference>
<protein>
    <submittedName>
        <fullName evidence="3">DUF1559 domain-containing protein</fullName>
    </submittedName>
</protein>
<comment type="caution">
    <text evidence="3">The sequence shown here is derived from an EMBL/GenBank/DDBJ whole genome shotgun (WGS) entry which is preliminary data.</text>
</comment>
<evidence type="ECO:0000313" key="4">
    <source>
        <dbReference type="Proteomes" id="UP001272242"/>
    </source>
</evidence>
<dbReference type="RefSeq" id="WP_320687905.1">
    <property type="nucleotide sequence ID" value="NZ_JAXBLV010000195.1"/>
</dbReference>
<dbReference type="NCBIfam" id="TIGR02532">
    <property type="entry name" value="IV_pilin_GFxxxE"/>
    <property type="match status" value="1"/>
</dbReference>
<dbReference type="InterPro" id="IPR045584">
    <property type="entry name" value="Pilin-like"/>
</dbReference>
<accession>A0ABU5F409</accession>
<organism evidence="3 4">
    <name type="scientific">Gemmata algarum</name>
    <dbReference type="NCBI Taxonomy" id="2975278"/>
    <lineage>
        <taxon>Bacteria</taxon>
        <taxon>Pseudomonadati</taxon>
        <taxon>Planctomycetota</taxon>
        <taxon>Planctomycetia</taxon>
        <taxon>Gemmatales</taxon>
        <taxon>Gemmataceae</taxon>
        <taxon>Gemmata</taxon>
    </lineage>
</organism>
<keyword evidence="4" id="KW-1185">Reference proteome</keyword>
<evidence type="ECO:0000259" key="2">
    <source>
        <dbReference type="Pfam" id="PF07596"/>
    </source>
</evidence>
<dbReference type="SUPFAM" id="SSF54523">
    <property type="entry name" value="Pili subunits"/>
    <property type="match status" value="1"/>
</dbReference>
<dbReference type="InterPro" id="IPR011453">
    <property type="entry name" value="DUF1559"/>
</dbReference>
<dbReference type="InterPro" id="IPR012902">
    <property type="entry name" value="N_methyl_site"/>
</dbReference>
<dbReference type="Pfam" id="PF07963">
    <property type="entry name" value="N_methyl"/>
    <property type="match status" value="1"/>
</dbReference>
<dbReference type="InterPro" id="IPR027558">
    <property type="entry name" value="Pre_pil_HX9DG_C"/>
</dbReference>
<dbReference type="Pfam" id="PF07596">
    <property type="entry name" value="SBP_bac_10"/>
    <property type="match status" value="1"/>
</dbReference>
<dbReference type="EMBL" id="JAXBLV010000195">
    <property type="protein sequence ID" value="MDY3561497.1"/>
    <property type="molecule type" value="Genomic_DNA"/>
</dbReference>
<sequence length="347" mass="36402">MTARTSVRAPRAGFTLIELLVVIAIIAILIGLLLPAVQKVREAAARMKCTNNLKQIALANMSYESAIGTFLPGISRSGCCWGTWQVPILPYIEQDSLFRIYVGFGGQGYATLGAAPRYGSAPNSTVAQTRLSTFTCPSDTPQTLGSITQHNYVLNAGNTSFYQVSIPIGCSNPSVTSTTCTAFGGAPFGWYEDPAALAAGGDSSPADYTGGSPEQGRCGRQRKIAEISDGTSNTLMASEIIQGQGGSDYRGFSWWGGTAGFTAYSQPNSTDQDVITGAGCGPSPNPPCTTTSTTTRPRMIVARSRHTGGVVTSMCDGSVRFVPNSISIGTWRALSTSMGGDLPGNDW</sequence>
<dbReference type="PROSITE" id="PS00409">
    <property type="entry name" value="PROKAR_NTER_METHYL"/>
    <property type="match status" value="1"/>
</dbReference>
<feature type="domain" description="DUF1559" evidence="2">
    <location>
        <begin position="38"/>
        <end position="326"/>
    </location>
</feature>
<keyword evidence="1" id="KW-0812">Transmembrane</keyword>
<keyword evidence="1" id="KW-1133">Transmembrane helix</keyword>
<reference evidence="4" key="1">
    <citation type="journal article" date="2023" name="Mar. Drugs">
        <title>Gemmata algarum, a Novel Planctomycete Isolated from an Algal Mat, Displays Antimicrobial Activity.</title>
        <authorList>
            <person name="Kumar G."/>
            <person name="Kallscheuer N."/>
            <person name="Kashif M."/>
            <person name="Ahamad S."/>
            <person name="Jagadeeshwari U."/>
            <person name="Pannikurungottu S."/>
            <person name="Haufschild T."/>
            <person name="Kabuu M."/>
            <person name="Sasikala C."/>
            <person name="Jogler C."/>
            <person name="Ramana C."/>
        </authorList>
    </citation>
    <scope>NUCLEOTIDE SEQUENCE [LARGE SCALE GENOMIC DNA]</scope>
    <source>
        <strain evidence="4">JC673</strain>
    </source>
</reference>
<evidence type="ECO:0000256" key="1">
    <source>
        <dbReference type="SAM" id="Phobius"/>
    </source>
</evidence>
<dbReference type="Proteomes" id="UP001272242">
    <property type="component" value="Unassembled WGS sequence"/>
</dbReference>
<evidence type="ECO:0000313" key="3">
    <source>
        <dbReference type="EMBL" id="MDY3561497.1"/>
    </source>
</evidence>
<name>A0ABU5F409_9BACT</name>
<dbReference type="PANTHER" id="PTHR30093">
    <property type="entry name" value="GENERAL SECRETION PATHWAY PROTEIN G"/>
    <property type="match status" value="1"/>
</dbReference>
<feature type="transmembrane region" description="Helical" evidence="1">
    <location>
        <begin position="12"/>
        <end position="34"/>
    </location>
</feature>